<feature type="non-terminal residue" evidence="1">
    <location>
        <position position="37"/>
    </location>
</feature>
<accession>A0A1A8DAT8</accession>
<dbReference type="AlphaFoldDB" id="A0A1A8DAT8"/>
<evidence type="ECO:0000313" key="1">
    <source>
        <dbReference type="EMBL" id="SBQ30503.1"/>
    </source>
</evidence>
<reference evidence="1" key="1">
    <citation type="submission" date="2016-05" db="EMBL/GenBank/DDBJ databases">
        <authorList>
            <person name="Lavstsen T."/>
            <person name="Jespersen J.S."/>
        </authorList>
    </citation>
    <scope>NUCLEOTIDE SEQUENCE</scope>
    <source>
        <tissue evidence="1">Brain</tissue>
    </source>
</reference>
<dbReference type="EMBL" id="HAEA01002023">
    <property type="protein sequence ID" value="SBQ30503.1"/>
    <property type="molecule type" value="Transcribed_RNA"/>
</dbReference>
<gene>
    <name evidence="1" type="primary">DSG3</name>
</gene>
<proteinExistence type="predicted"/>
<sequence>VLATPVKLYLQERSVSRLLKYFVFRVFDVLSMRSSGT</sequence>
<reference evidence="1" key="2">
    <citation type="submission" date="2016-06" db="EMBL/GenBank/DDBJ databases">
        <title>The genome of a short-lived fish provides insights into sex chromosome evolution and the genetic control of aging.</title>
        <authorList>
            <person name="Reichwald K."/>
            <person name="Felder M."/>
            <person name="Petzold A."/>
            <person name="Koch P."/>
            <person name="Groth M."/>
            <person name="Platzer M."/>
        </authorList>
    </citation>
    <scope>NUCLEOTIDE SEQUENCE</scope>
    <source>
        <tissue evidence="1">Brain</tissue>
    </source>
</reference>
<protein>
    <submittedName>
        <fullName evidence="1">Desmoglein 3</fullName>
    </submittedName>
</protein>
<name>A0A1A8DAT8_NOTKA</name>
<organism evidence="1">
    <name type="scientific">Nothobranchius kadleci</name>
    <name type="common">African annual killifish</name>
    <dbReference type="NCBI Taxonomy" id="1051664"/>
    <lineage>
        <taxon>Eukaryota</taxon>
        <taxon>Metazoa</taxon>
        <taxon>Chordata</taxon>
        <taxon>Craniata</taxon>
        <taxon>Vertebrata</taxon>
        <taxon>Euteleostomi</taxon>
        <taxon>Actinopterygii</taxon>
        <taxon>Neopterygii</taxon>
        <taxon>Teleostei</taxon>
        <taxon>Neoteleostei</taxon>
        <taxon>Acanthomorphata</taxon>
        <taxon>Ovalentaria</taxon>
        <taxon>Atherinomorphae</taxon>
        <taxon>Cyprinodontiformes</taxon>
        <taxon>Nothobranchiidae</taxon>
        <taxon>Nothobranchius</taxon>
    </lineage>
</organism>
<feature type="non-terminal residue" evidence="1">
    <location>
        <position position="1"/>
    </location>
</feature>